<dbReference type="CDD" id="cd07855">
    <property type="entry name" value="STKc_ERK5"/>
    <property type="match status" value="1"/>
</dbReference>
<evidence type="ECO:0000256" key="9">
    <source>
        <dbReference type="RuleBase" id="RU361165"/>
    </source>
</evidence>
<dbReference type="EC" id="2.7.11.24" evidence="9"/>
<dbReference type="InterPro" id="IPR017441">
    <property type="entry name" value="Protein_kinase_ATP_BS"/>
</dbReference>
<comment type="catalytic activity">
    <reaction evidence="7">
        <text>L-seryl-[protein] + ATP = O-phospho-L-seryl-[protein] + ADP + H(+)</text>
        <dbReference type="Rhea" id="RHEA:17989"/>
        <dbReference type="Rhea" id="RHEA-COMP:9863"/>
        <dbReference type="Rhea" id="RHEA-COMP:11604"/>
        <dbReference type="ChEBI" id="CHEBI:15378"/>
        <dbReference type="ChEBI" id="CHEBI:29999"/>
        <dbReference type="ChEBI" id="CHEBI:30616"/>
        <dbReference type="ChEBI" id="CHEBI:83421"/>
        <dbReference type="ChEBI" id="CHEBI:456216"/>
        <dbReference type="EC" id="2.7.11.24"/>
    </reaction>
</comment>
<feature type="region of interest" description="Disordered" evidence="10">
    <location>
        <begin position="466"/>
        <end position="551"/>
    </location>
</feature>
<evidence type="ECO:0000256" key="10">
    <source>
        <dbReference type="SAM" id="MobiDB-lite"/>
    </source>
</evidence>
<evidence type="ECO:0000256" key="3">
    <source>
        <dbReference type="ARBA" id="ARBA00022741"/>
    </source>
</evidence>
<feature type="compositionally biased region" description="Low complexity" evidence="10">
    <location>
        <begin position="1027"/>
        <end position="1038"/>
    </location>
</feature>
<dbReference type="PROSITE" id="PS00108">
    <property type="entry name" value="PROTEIN_KINASE_ST"/>
    <property type="match status" value="1"/>
</dbReference>
<comment type="catalytic activity">
    <reaction evidence="6 9">
        <text>L-threonyl-[protein] + ATP = O-phospho-L-threonyl-[protein] + ADP + H(+)</text>
        <dbReference type="Rhea" id="RHEA:46608"/>
        <dbReference type="Rhea" id="RHEA-COMP:11060"/>
        <dbReference type="Rhea" id="RHEA-COMP:11605"/>
        <dbReference type="ChEBI" id="CHEBI:15378"/>
        <dbReference type="ChEBI" id="CHEBI:30013"/>
        <dbReference type="ChEBI" id="CHEBI:30616"/>
        <dbReference type="ChEBI" id="CHEBI:61977"/>
        <dbReference type="ChEBI" id="CHEBI:456216"/>
        <dbReference type="EC" id="2.7.11.24"/>
    </reaction>
</comment>
<evidence type="ECO:0000313" key="12">
    <source>
        <dbReference type="EMBL" id="CAK8676723.1"/>
    </source>
</evidence>
<evidence type="ECO:0000256" key="6">
    <source>
        <dbReference type="ARBA" id="ARBA00047592"/>
    </source>
</evidence>
<gene>
    <name evidence="12" type="ORF">CVLEPA_LOCUS6169</name>
</gene>
<protein>
    <recommendedName>
        <fullName evidence="9">Mitogen-activated protein kinase</fullName>
        <ecNumber evidence="9">2.7.11.24</ecNumber>
    </recommendedName>
</protein>
<feature type="domain" description="Protein kinase" evidence="11">
    <location>
        <begin position="23"/>
        <end position="312"/>
    </location>
</feature>
<reference evidence="12 13" key="1">
    <citation type="submission" date="2024-02" db="EMBL/GenBank/DDBJ databases">
        <authorList>
            <person name="Daric V."/>
            <person name="Darras S."/>
        </authorList>
    </citation>
    <scope>NUCLEOTIDE SEQUENCE [LARGE SCALE GENOMIC DNA]</scope>
</reference>
<dbReference type="SUPFAM" id="SSF56112">
    <property type="entry name" value="Protein kinase-like (PK-like)"/>
    <property type="match status" value="1"/>
</dbReference>
<feature type="compositionally biased region" description="Basic and acidic residues" evidence="10">
    <location>
        <begin position="640"/>
        <end position="665"/>
    </location>
</feature>
<dbReference type="InterPro" id="IPR011009">
    <property type="entry name" value="Kinase-like_dom_sf"/>
</dbReference>
<accession>A0ABP0FCZ4</accession>
<feature type="region of interest" description="Disordered" evidence="10">
    <location>
        <begin position="1004"/>
        <end position="1038"/>
    </location>
</feature>
<feature type="region of interest" description="Disordered" evidence="10">
    <location>
        <begin position="576"/>
        <end position="699"/>
    </location>
</feature>
<dbReference type="InterPro" id="IPR050117">
    <property type="entry name" value="MAPK"/>
</dbReference>
<evidence type="ECO:0000256" key="4">
    <source>
        <dbReference type="ARBA" id="ARBA00022777"/>
    </source>
</evidence>
<comment type="similarity">
    <text evidence="9">Belongs to the protein kinase superfamily. Ser/Thr protein kinase family. MAP kinase subfamily.</text>
</comment>
<dbReference type="EMBL" id="CAWYQH010000035">
    <property type="protein sequence ID" value="CAK8676723.1"/>
    <property type="molecule type" value="Genomic_DNA"/>
</dbReference>
<comment type="activity regulation">
    <text evidence="9">Activated by threonine and tyrosine phosphorylation.</text>
</comment>
<name>A0ABP0FCZ4_CLALP</name>
<dbReference type="PROSITE" id="PS01351">
    <property type="entry name" value="MAPK"/>
    <property type="match status" value="1"/>
</dbReference>
<dbReference type="InterPro" id="IPR000719">
    <property type="entry name" value="Prot_kinase_dom"/>
</dbReference>
<keyword evidence="3 8" id="KW-0547">Nucleotide-binding</keyword>
<sequence>MSNKKGLLKGQPVSMPPGVGSHYKLLETIGTGAYGVVYSAIDTKQSQHVAIKKIVNPFDVLMTAKRTLRELKLLLHFKHDNVVAIKDIIQTTQNIKDVYVVMDLMESDLHNIIRSDQLLTAEHICYFLYQLLRGLKYIHSANVIHRDLKPSNLLVNENCELKIGDFGMAKGVSSKPEDHKMFMTEYVATRWYRAPELMLSIGEYSQSIDMWSVGCIFAEMIGRKQIFPGRHYVHQLHLVISILGSPAQDLVKNIKSDRVRNYVQSLPRKDPVQLKTLYPKATERMLELLHSFLQFDPDKRPTAEHSLSHSFFGGYHDNDDEPICHVPFDFRFEDSVTKDEVRNQVKETVERYHERKNRLSKQLTIVTQVPASKEPTSTQATEVQKNLPTNTISNISISDTSIPADIFKKPLMPGNLARGSLIKPVSTSQSNNKSSSDNVNMKSATSISSMDMSVELEQDVVRKSLVQSGTSKQKDNNRSRTVESVPIATDQQPMKPMITVQVVQDDPDSLSEDSSEKDESSTKQVPKPKREDKRGSKNSQNQTKKTTISENTKMKIRDTIFASMFAKQNGLGKPLDKVRKSVTAAARQKEREEKRKKRQERAAEKEKKKREEEAGKKNELSDADRILLQRWTKMQVKSDQGNKKAVRSDEKSDEQQSVKKNEKSVVSKTSIGRHKSLPASTTNPYRQHRKFNEEDNRRNSVHLEKTLPNNISTQQLLSNQLITVVLDGKKTQLVTNAKSAALTSKFTEKGTIPLSNFTGNHEIKLGNHPLVTASFTQVQPNIRTLAANSQDMPKIVPVQYHASLASNDSEVQQGYIAESYRNTVLQPSGSNLHLTSNQAPQVSNSGGTSRFITVEEGGVFIPESEATSQSTFVSPNKNSTSALQNNHPNANRPTTLFPLDSNPKVLIDNQLMTPGTASQQSGLIATTSGKNLATLSPDTIDYVLNENFQKHSTAAVNHNIAKQRFTQNNASSLPSHDRNIAQHMVPTISTLGCDVDVSHTKPYVTQPGIAGNPSHSSEGTPFSFKHLSNSQSQDVSSNSLNVVVPNERDESMGTSSSSSSSFFKQVQQLLSEKKQTDDSSLEFSPGSFLKSLDGNTSNSFSKSDNKPDNIGSISTAANGGIFLPHIEIFNDEQNPMVEMSENLPSAGAASTTGCGYGLGVDITDIIPQSAGDQGLNSNMDCVGSAEQPDSSLLADWLDVHCLQPQDMEALQRELELGSPMSVDGS</sequence>
<feature type="region of interest" description="Disordered" evidence="10">
    <location>
        <begin position="418"/>
        <end position="451"/>
    </location>
</feature>
<feature type="compositionally biased region" description="Acidic residues" evidence="10">
    <location>
        <begin position="505"/>
        <end position="516"/>
    </location>
</feature>
<comment type="caution">
    <text evidence="12">The sequence shown here is derived from an EMBL/GenBank/DDBJ whole genome shotgun (WGS) entry which is preliminary data.</text>
</comment>
<dbReference type="Proteomes" id="UP001642483">
    <property type="component" value="Unassembled WGS sequence"/>
</dbReference>
<evidence type="ECO:0000313" key="13">
    <source>
        <dbReference type="Proteomes" id="UP001642483"/>
    </source>
</evidence>
<evidence type="ECO:0000256" key="8">
    <source>
        <dbReference type="PROSITE-ProRule" id="PRU10141"/>
    </source>
</evidence>
<dbReference type="InterPro" id="IPR003527">
    <property type="entry name" value="MAP_kinase_CS"/>
</dbReference>
<feature type="compositionally biased region" description="Low complexity" evidence="10">
    <location>
        <begin position="426"/>
        <end position="443"/>
    </location>
</feature>
<feature type="compositionally biased region" description="Basic and acidic residues" evidence="10">
    <location>
        <begin position="472"/>
        <end position="481"/>
    </location>
</feature>
<evidence type="ECO:0000259" key="11">
    <source>
        <dbReference type="PROSITE" id="PS50011"/>
    </source>
</evidence>
<organism evidence="12 13">
    <name type="scientific">Clavelina lepadiformis</name>
    <name type="common">Light-bulb sea squirt</name>
    <name type="synonym">Ascidia lepadiformis</name>
    <dbReference type="NCBI Taxonomy" id="159417"/>
    <lineage>
        <taxon>Eukaryota</taxon>
        <taxon>Metazoa</taxon>
        <taxon>Chordata</taxon>
        <taxon>Tunicata</taxon>
        <taxon>Ascidiacea</taxon>
        <taxon>Aplousobranchia</taxon>
        <taxon>Clavelinidae</taxon>
        <taxon>Clavelina</taxon>
    </lineage>
</organism>
<keyword evidence="9" id="KW-0460">Magnesium</keyword>
<comment type="cofactor">
    <cofactor evidence="9">
        <name>Mg(2+)</name>
        <dbReference type="ChEBI" id="CHEBI:18420"/>
    </cofactor>
</comment>
<keyword evidence="4 9" id="KW-0418">Kinase</keyword>
<dbReference type="Pfam" id="PF00069">
    <property type="entry name" value="Pkinase"/>
    <property type="match status" value="1"/>
</dbReference>
<feature type="binding site" evidence="8">
    <location>
        <position position="53"/>
    </location>
    <ligand>
        <name>ATP</name>
        <dbReference type="ChEBI" id="CHEBI:30616"/>
    </ligand>
</feature>
<evidence type="ECO:0000256" key="2">
    <source>
        <dbReference type="ARBA" id="ARBA00022679"/>
    </source>
</evidence>
<evidence type="ECO:0000256" key="7">
    <source>
        <dbReference type="ARBA" id="ARBA00048312"/>
    </source>
</evidence>
<dbReference type="PANTHER" id="PTHR24055">
    <property type="entry name" value="MITOGEN-ACTIVATED PROTEIN KINASE"/>
    <property type="match status" value="1"/>
</dbReference>
<evidence type="ECO:0000256" key="5">
    <source>
        <dbReference type="ARBA" id="ARBA00022840"/>
    </source>
</evidence>
<feature type="compositionally biased region" description="Basic and acidic residues" evidence="10">
    <location>
        <begin position="690"/>
        <end position="699"/>
    </location>
</feature>
<dbReference type="Gene3D" id="3.30.200.20">
    <property type="entry name" value="Phosphorylase Kinase, domain 1"/>
    <property type="match status" value="1"/>
</dbReference>
<dbReference type="Gene3D" id="1.10.510.10">
    <property type="entry name" value="Transferase(Phosphotransferase) domain 1"/>
    <property type="match status" value="1"/>
</dbReference>
<keyword evidence="13" id="KW-1185">Reference proteome</keyword>
<feature type="compositionally biased region" description="Polar residues" evidence="10">
    <location>
        <begin position="537"/>
        <end position="551"/>
    </location>
</feature>
<evidence type="ECO:0000256" key="1">
    <source>
        <dbReference type="ARBA" id="ARBA00022527"/>
    </source>
</evidence>
<dbReference type="PROSITE" id="PS00107">
    <property type="entry name" value="PROTEIN_KINASE_ATP"/>
    <property type="match status" value="1"/>
</dbReference>
<feature type="compositionally biased region" description="Basic and acidic residues" evidence="10">
    <location>
        <begin position="600"/>
        <end position="627"/>
    </location>
</feature>
<dbReference type="InterPro" id="IPR008271">
    <property type="entry name" value="Ser/Thr_kinase_AS"/>
</dbReference>
<keyword evidence="5 8" id="KW-0067">ATP-binding</keyword>
<keyword evidence="1 9" id="KW-0723">Serine/threonine-protein kinase</keyword>
<proteinExistence type="inferred from homology"/>
<dbReference type="SMART" id="SM00220">
    <property type="entry name" value="S_TKc"/>
    <property type="match status" value="1"/>
</dbReference>
<dbReference type="PROSITE" id="PS50011">
    <property type="entry name" value="PROTEIN_KINASE_DOM"/>
    <property type="match status" value="1"/>
</dbReference>
<keyword evidence="2 9" id="KW-0808">Transferase</keyword>